<dbReference type="Pfam" id="PF19120">
    <property type="entry name" value="DUF5804"/>
    <property type="match status" value="1"/>
</dbReference>
<evidence type="ECO:0000313" key="2">
    <source>
        <dbReference type="Proteomes" id="UP000199370"/>
    </source>
</evidence>
<proteinExistence type="predicted"/>
<name>A0A1G9YU13_9EURY</name>
<sequence>MTDVCLIGSSDVVLRYELLSRETSREALSTYDLWEPYENAIALRTVSLGAAVSLLNDLDWYIVRFVDEVLVREPSVDDEEWLSRGLATAVRNDAVAPAETDQFCKLYGLLDPEDGPPEPVEPLFAQRVDGELPAYDLRPEVEETMVVRVSEEEFAG</sequence>
<keyword evidence="2" id="KW-1185">Reference proteome</keyword>
<accession>A0A1G9YU13</accession>
<dbReference type="AlphaFoldDB" id="A0A1G9YU13"/>
<dbReference type="OrthoDB" id="170224at2157"/>
<dbReference type="Proteomes" id="UP000199370">
    <property type="component" value="Unassembled WGS sequence"/>
</dbReference>
<organism evidence="1 2">
    <name type="scientific">Haloarchaeobius iranensis</name>
    <dbReference type="NCBI Taxonomy" id="996166"/>
    <lineage>
        <taxon>Archaea</taxon>
        <taxon>Methanobacteriati</taxon>
        <taxon>Methanobacteriota</taxon>
        <taxon>Stenosarchaea group</taxon>
        <taxon>Halobacteria</taxon>
        <taxon>Halobacteriales</taxon>
        <taxon>Halorubellaceae</taxon>
        <taxon>Haloarchaeobius</taxon>
    </lineage>
</organism>
<dbReference type="EMBL" id="FNIA01000016">
    <property type="protein sequence ID" value="SDN12679.1"/>
    <property type="molecule type" value="Genomic_DNA"/>
</dbReference>
<dbReference type="STRING" id="996166.SAMN05192554_11634"/>
<protein>
    <submittedName>
        <fullName evidence="1">Uncharacterized protein</fullName>
    </submittedName>
</protein>
<reference evidence="1 2" key="1">
    <citation type="submission" date="2016-10" db="EMBL/GenBank/DDBJ databases">
        <authorList>
            <person name="de Groot N.N."/>
        </authorList>
    </citation>
    <scope>NUCLEOTIDE SEQUENCE [LARGE SCALE GENOMIC DNA]</scope>
    <source>
        <strain evidence="2">EB21,IBRC-M 10013,KCTC 4048</strain>
    </source>
</reference>
<dbReference type="RefSeq" id="WP_089734754.1">
    <property type="nucleotide sequence ID" value="NZ_FNIA01000016.1"/>
</dbReference>
<dbReference type="InterPro" id="IPR043827">
    <property type="entry name" value="DUF5804"/>
</dbReference>
<gene>
    <name evidence="1" type="ORF">SAMN05192554_11634</name>
</gene>
<evidence type="ECO:0000313" key="1">
    <source>
        <dbReference type="EMBL" id="SDN12679.1"/>
    </source>
</evidence>